<sequence>MVNKWTAFGLVEVVLNGEVVFVDDVQRLHYGEPPYVLLNNDGCALRHVKYFLDAKGDEDPLFNKILDKILKNYPASTPETLPSKIT</sequence>
<keyword evidence="2" id="KW-1185">Reference proteome</keyword>
<protein>
    <submittedName>
        <fullName evidence="1">Uncharacterized protein</fullName>
    </submittedName>
</protein>
<dbReference type="Proteomes" id="UP000186922">
    <property type="component" value="Unassembled WGS sequence"/>
</dbReference>
<gene>
    <name evidence="1" type="primary">RvY_00263-1</name>
    <name evidence="1" type="synonym">RvY_00263.1</name>
    <name evidence="1" type="ORF">RvY_00263</name>
</gene>
<comment type="caution">
    <text evidence="1">The sequence shown here is derived from an EMBL/GenBank/DDBJ whole genome shotgun (WGS) entry which is preliminary data.</text>
</comment>
<organism evidence="1 2">
    <name type="scientific">Ramazzottius varieornatus</name>
    <name type="common">Water bear</name>
    <name type="synonym">Tardigrade</name>
    <dbReference type="NCBI Taxonomy" id="947166"/>
    <lineage>
        <taxon>Eukaryota</taxon>
        <taxon>Metazoa</taxon>
        <taxon>Ecdysozoa</taxon>
        <taxon>Tardigrada</taxon>
        <taxon>Eutardigrada</taxon>
        <taxon>Parachela</taxon>
        <taxon>Hypsibioidea</taxon>
        <taxon>Ramazzottiidae</taxon>
        <taxon>Ramazzottius</taxon>
    </lineage>
</organism>
<reference evidence="1 2" key="1">
    <citation type="journal article" date="2016" name="Nat. Commun.">
        <title>Extremotolerant tardigrade genome and improved radiotolerance of human cultured cells by tardigrade-unique protein.</title>
        <authorList>
            <person name="Hashimoto T."/>
            <person name="Horikawa D.D."/>
            <person name="Saito Y."/>
            <person name="Kuwahara H."/>
            <person name="Kozuka-Hata H."/>
            <person name="Shin-I T."/>
            <person name="Minakuchi Y."/>
            <person name="Ohishi K."/>
            <person name="Motoyama A."/>
            <person name="Aizu T."/>
            <person name="Enomoto A."/>
            <person name="Kondo K."/>
            <person name="Tanaka S."/>
            <person name="Hara Y."/>
            <person name="Koshikawa S."/>
            <person name="Sagara H."/>
            <person name="Miura T."/>
            <person name="Yokobori S."/>
            <person name="Miyagawa K."/>
            <person name="Suzuki Y."/>
            <person name="Kubo T."/>
            <person name="Oyama M."/>
            <person name="Kohara Y."/>
            <person name="Fujiyama A."/>
            <person name="Arakawa K."/>
            <person name="Katayama T."/>
            <person name="Toyoda A."/>
            <person name="Kunieda T."/>
        </authorList>
    </citation>
    <scope>NUCLEOTIDE SEQUENCE [LARGE SCALE GENOMIC DNA]</scope>
    <source>
        <strain evidence="1 2">YOKOZUNA-1</strain>
    </source>
</reference>
<name>A0A1D1UIH9_RAMVA</name>
<evidence type="ECO:0000313" key="2">
    <source>
        <dbReference type="Proteomes" id="UP000186922"/>
    </source>
</evidence>
<evidence type="ECO:0000313" key="1">
    <source>
        <dbReference type="EMBL" id="GAU87422.1"/>
    </source>
</evidence>
<dbReference type="EMBL" id="BDGG01000001">
    <property type="protein sequence ID" value="GAU87422.1"/>
    <property type="molecule type" value="Genomic_DNA"/>
</dbReference>
<accession>A0A1D1UIH9</accession>
<dbReference type="AlphaFoldDB" id="A0A1D1UIH9"/>
<proteinExistence type="predicted"/>